<dbReference type="SUPFAM" id="SSF63825">
    <property type="entry name" value="YWTD domain"/>
    <property type="match status" value="1"/>
</dbReference>
<gene>
    <name evidence="2" type="ORF">D9Q98_009412</name>
</gene>
<evidence type="ECO:0000313" key="2">
    <source>
        <dbReference type="EMBL" id="KAI3424049.1"/>
    </source>
</evidence>
<organism evidence="2 3">
    <name type="scientific">Chlorella vulgaris</name>
    <name type="common">Green alga</name>
    <dbReference type="NCBI Taxonomy" id="3077"/>
    <lineage>
        <taxon>Eukaryota</taxon>
        <taxon>Viridiplantae</taxon>
        <taxon>Chlorophyta</taxon>
        <taxon>core chlorophytes</taxon>
        <taxon>Trebouxiophyceae</taxon>
        <taxon>Chlorellales</taxon>
        <taxon>Chlorellaceae</taxon>
        <taxon>Chlorella clade</taxon>
        <taxon>Chlorella</taxon>
    </lineage>
</organism>
<accession>A0A9D4TF65</accession>
<evidence type="ECO:0000313" key="3">
    <source>
        <dbReference type="Proteomes" id="UP001055712"/>
    </source>
</evidence>
<proteinExistence type="predicted"/>
<reference evidence="2" key="2">
    <citation type="submission" date="2020-11" db="EMBL/GenBank/DDBJ databases">
        <authorList>
            <person name="Cecchin M."/>
            <person name="Marcolungo L."/>
            <person name="Rossato M."/>
            <person name="Girolomoni L."/>
            <person name="Cosentino E."/>
            <person name="Cuine S."/>
            <person name="Li-Beisson Y."/>
            <person name="Delledonne M."/>
            <person name="Ballottari M."/>
        </authorList>
    </citation>
    <scope>NUCLEOTIDE SEQUENCE</scope>
    <source>
        <strain evidence="2">211/11P</strain>
        <tissue evidence="2">Whole cell</tissue>
    </source>
</reference>
<feature type="region of interest" description="Disordered" evidence="1">
    <location>
        <begin position="90"/>
        <end position="118"/>
    </location>
</feature>
<dbReference type="AlphaFoldDB" id="A0A9D4TF65"/>
<reference evidence="2" key="1">
    <citation type="journal article" date="2019" name="Plant J.">
        <title>Chlorella vulgaris genome assembly and annotation reveals the molecular basis for metabolic acclimation to high light conditions.</title>
        <authorList>
            <person name="Cecchin M."/>
            <person name="Marcolungo L."/>
            <person name="Rossato M."/>
            <person name="Girolomoni L."/>
            <person name="Cosentino E."/>
            <person name="Cuine S."/>
            <person name="Li-Beisson Y."/>
            <person name="Delledonne M."/>
            <person name="Ballottari M."/>
        </authorList>
    </citation>
    <scope>NUCLEOTIDE SEQUENCE</scope>
    <source>
        <strain evidence="2">211/11P</strain>
    </source>
</reference>
<keyword evidence="3" id="KW-1185">Reference proteome</keyword>
<protein>
    <submittedName>
        <fullName evidence="2">Uncharacterized protein</fullName>
    </submittedName>
</protein>
<comment type="caution">
    <text evidence="2">The sequence shown here is derived from an EMBL/GenBank/DDBJ whole genome shotgun (WGS) entry which is preliminary data.</text>
</comment>
<sequence length="305" mass="31524">MCCVPPSRLASPCIAHIPPRPHCLPPAVPRYRASGNGGFFFINDQNELFLYHQGQVLGPAPLDTLYAQEGGGTAAAGRRLQAQNDVQEPLHAGLPGQHGSGWSGVSQGQPGQGQPRRDLLQDGAEASLSLVSTDSDGSTLWIVLGNGRVYSYALQGNRNKIWVEAASLFPSSVIAAGHGGKVYAVDQAGSVLKRYQPASGATQEWALPSGGCSDLSDNFAGNRLVVVCGSSLYGMTPGSGAVTLLLPAACSAAFDTGGTLWVARSAVSDRGLPACLLLLCWLPVGSAAEGWGGLGCAGRLWRGGD</sequence>
<evidence type="ECO:0000256" key="1">
    <source>
        <dbReference type="SAM" id="MobiDB-lite"/>
    </source>
</evidence>
<feature type="compositionally biased region" description="Low complexity" evidence="1">
    <location>
        <begin position="103"/>
        <end position="114"/>
    </location>
</feature>
<dbReference type="Proteomes" id="UP001055712">
    <property type="component" value="Unassembled WGS sequence"/>
</dbReference>
<name>A0A9D4TF65_CHLVU</name>
<dbReference type="EMBL" id="SIDB01000013">
    <property type="protein sequence ID" value="KAI3424049.1"/>
    <property type="molecule type" value="Genomic_DNA"/>
</dbReference>